<keyword evidence="1" id="KW-0067">ATP-binding</keyword>
<dbReference type="GO" id="GO:0005524">
    <property type="term" value="F:ATP binding"/>
    <property type="evidence" value="ECO:0007669"/>
    <property type="project" value="UniProtKB-KW"/>
</dbReference>
<organism evidence="1 2">
    <name type="scientific">Psychroserpens luteus</name>
    <dbReference type="NCBI Taxonomy" id="1434066"/>
    <lineage>
        <taxon>Bacteria</taxon>
        <taxon>Pseudomonadati</taxon>
        <taxon>Bacteroidota</taxon>
        <taxon>Flavobacteriia</taxon>
        <taxon>Flavobacteriales</taxon>
        <taxon>Flavobacteriaceae</taxon>
        <taxon>Psychroserpens</taxon>
    </lineage>
</organism>
<evidence type="ECO:0000313" key="1">
    <source>
        <dbReference type="EMBL" id="MFD2915825.1"/>
    </source>
</evidence>
<protein>
    <submittedName>
        <fullName evidence="1">ATP-binding protein</fullName>
    </submittedName>
</protein>
<keyword evidence="2" id="KW-1185">Reference proteome</keyword>
<evidence type="ECO:0000313" key="2">
    <source>
        <dbReference type="Proteomes" id="UP001597548"/>
    </source>
</evidence>
<gene>
    <name evidence="1" type="ORF">ACFS29_09255</name>
</gene>
<dbReference type="Proteomes" id="UP001597548">
    <property type="component" value="Unassembled WGS sequence"/>
</dbReference>
<name>A0ABW5ZS28_9FLAO</name>
<dbReference type="RefSeq" id="WP_194509289.1">
    <property type="nucleotide sequence ID" value="NZ_JADILU010000007.1"/>
</dbReference>
<dbReference type="EMBL" id="JBHUOS010000008">
    <property type="protein sequence ID" value="MFD2915825.1"/>
    <property type="molecule type" value="Genomic_DNA"/>
</dbReference>
<reference evidence="2" key="1">
    <citation type="journal article" date="2019" name="Int. J. Syst. Evol. Microbiol.">
        <title>The Global Catalogue of Microorganisms (GCM) 10K type strain sequencing project: providing services to taxonomists for standard genome sequencing and annotation.</title>
        <authorList>
            <consortium name="The Broad Institute Genomics Platform"/>
            <consortium name="The Broad Institute Genome Sequencing Center for Infectious Disease"/>
            <person name="Wu L."/>
            <person name="Ma J."/>
        </authorList>
    </citation>
    <scope>NUCLEOTIDE SEQUENCE [LARGE SCALE GENOMIC DNA]</scope>
    <source>
        <strain evidence="2">KCTC 32514</strain>
    </source>
</reference>
<dbReference type="Gene3D" id="3.40.50.300">
    <property type="entry name" value="P-loop containing nucleotide triphosphate hydrolases"/>
    <property type="match status" value="1"/>
</dbReference>
<sequence>MHIEKILRETINVDNIEVVENKKENPKGKSPPKMEWTFENVYNAIISTFKTQTNKKFIVDSDNINKVKTLAYYLVQDNRFFISPLLSKDLNSPSFKKGLILVGDYGVGKTALLKTIPIITDNYFSYNLTVDLVSEYESLTLSDKSMFVEKHKSGRRIYDDLGTEKKASNYGFVNLIKVVLESRYDANSLTILACNYDERNPLNLEAALDKLGMLYGGRVLDRVYEMFNIIEFSGKSMRR</sequence>
<dbReference type="InterPro" id="IPR027417">
    <property type="entry name" value="P-loop_NTPase"/>
</dbReference>
<comment type="caution">
    <text evidence="1">The sequence shown here is derived from an EMBL/GenBank/DDBJ whole genome shotgun (WGS) entry which is preliminary data.</text>
</comment>
<proteinExistence type="predicted"/>
<keyword evidence="1" id="KW-0547">Nucleotide-binding</keyword>
<accession>A0ABW5ZS28</accession>
<dbReference type="SUPFAM" id="SSF52540">
    <property type="entry name" value="P-loop containing nucleoside triphosphate hydrolases"/>
    <property type="match status" value="1"/>
</dbReference>